<proteinExistence type="evidence at transcript level"/>
<protein>
    <submittedName>
        <fullName evidence="1">Uncharacterized protein</fullName>
    </submittedName>
</protein>
<dbReference type="KEGG" id="vg:65974466"/>
<name>Q94M96_9CAUD</name>
<reference evidence="1 4" key="4">
    <citation type="journal article" date="2001" name="Virology">
        <title>Comparative genomics of lactococcal phages: insight from the complete genome sequence of Lactococcus lactis phage BK5-T.</title>
        <authorList>
            <person name="Desiere F."/>
            <person name="Mahanivong C."/>
            <person name="Hillier A.J."/>
            <person name="Chandry P.S."/>
            <person name="Davidson B.E."/>
            <person name="Brussow H."/>
        </authorList>
    </citation>
    <scope>NUCLEOTIDE SEQUENCE</scope>
</reference>
<evidence type="ECO:0000313" key="1">
    <source>
        <dbReference type="EMBL" id="AAK56823.1"/>
    </source>
</evidence>
<dbReference type="RefSeq" id="YP_010133249.1">
    <property type="nucleotide sequence ID" value="NC_056724.1"/>
</dbReference>
<reference evidence="2 3" key="3">
    <citation type="submission" date="1999-08" db="EMBL/GenBank/DDBJ databases">
        <title>Analysis of the sequence, cos site and structural proteins of the Lactococcus lactis temperate bacteriophage BK5-T.</title>
        <authorList>
            <person name="Mahanivong C."/>
            <person name="Boyce J.D."/>
            <person name="Davidson B.E."/>
            <person name="Hillier A.J."/>
        </authorList>
    </citation>
    <scope>NUCLEOTIDE SEQUENCE [LARGE SCALE GENOMIC DNA]</scope>
</reference>
<evidence type="ECO:0000313" key="2">
    <source>
        <dbReference type="EMBL" id="CAC80170.1"/>
    </source>
</evidence>
<evidence type="ECO:0000313" key="3">
    <source>
        <dbReference type="Proteomes" id="UP000001720"/>
    </source>
</evidence>
<evidence type="ECO:0000313" key="4">
    <source>
        <dbReference type="Proteomes" id="UP000001781"/>
    </source>
</evidence>
<reference evidence="1 4" key="2">
    <citation type="journal article" date="1995" name="Appl. Environ. Microbiol.">
        <title>Sequence analysis of the Lactococcus lactis temperate bacteriophage BK5-T and demonstration that the phage DNA has cohesive ends.</title>
        <authorList>
            <person name="Boyce J.D."/>
            <person name="Davidson B.E."/>
            <person name="Hillier A.J."/>
        </authorList>
    </citation>
    <scope>NUCLEOTIDE SEQUENCE [LARGE SCALE GENOMIC DNA]</scope>
</reference>
<dbReference type="GeneID" id="921290"/>
<dbReference type="EMBL" id="AF176025">
    <property type="protein sequence ID" value="AAK56823.1"/>
    <property type="molecule type" value="Genomic_DNA"/>
</dbReference>
<dbReference type="GeneID" id="65974466"/>
<dbReference type="EMBL" id="AJ245616">
    <property type="protein sequence ID" value="CAC80170.1"/>
    <property type="molecule type" value="mRNA"/>
</dbReference>
<dbReference type="Proteomes" id="UP000001720">
    <property type="component" value="Segment"/>
</dbReference>
<dbReference type="KEGG" id="vg:921290"/>
<sequence length="86" mass="9476">MSGNSIILWKISTIIYPYSLFAFNRRCNSLTESETGLIVPSCVVPRCFCSALIVPWPNKPSCPIPKNLCNAFTTFEPVSDESNCAA</sequence>
<organism evidence="1 4">
    <name type="scientific">Lactococcus phage BK5-T</name>
    <dbReference type="NCBI Taxonomy" id="31754"/>
    <lineage>
        <taxon>Viruses</taxon>
        <taxon>Duplodnaviria</taxon>
        <taxon>Heunggongvirae</taxon>
        <taxon>Uroviricota</taxon>
        <taxon>Caudoviricetes</taxon>
        <taxon>Sandinevirus</taxon>
        <taxon>Sandinevirus BK5T</taxon>
    </lineage>
</organism>
<dbReference type="RefSeq" id="NP_116521.1">
    <property type="nucleotide sequence ID" value="NC_002796.1"/>
</dbReference>
<reference evidence="4" key="1">
    <citation type="journal article" date="1990" name="Appl. Environ. Microbiol.">
        <title>Molecular characterization of promoters of the Lactococcus lactis subsp. cremoris temperate bacteriophage BK5-T and identification of a phage gene implicated in the regulation of promoter activity.</title>
        <authorList>
            <person name="Lakshmidevi G."/>
            <person name="Davidson B.E."/>
            <person name="Hillier A.J."/>
        </authorList>
    </citation>
    <scope>NUCLEOTIDE SEQUENCE [LARGE SCALE GENOMIC DNA]</scope>
</reference>
<dbReference type="Proteomes" id="UP000001781">
    <property type="component" value="Genome"/>
</dbReference>
<keyword evidence="3" id="KW-1185">Reference proteome</keyword>
<accession>Q94M96</accession>